<dbReference type="InterPro" id="IPR057527">
    <property type="entry name" value="HVO_A0261-like_N"/>
</dbReference>
<accession>A0A8J8Q5C6</accession>
<dbReference type="Gene3D" id="1.10.10.10">
    <property type="entry name" value="Winged helix-like DNA-binding domain superfamily/Winged helix DNA-binding domain"/>
    <property type="match status" value="1"/>
</dbReference>
<feature type="domain" description="Methanogenesis regulatory protein FilR1 middle" evidence="2">
    <location>
        <begin position="114"/>
        <end position="243"/>
    </location>
</feature>
<sequence length="252" mass="27720">MREPTSESRDEILESLSEQPRTKPDLVAASSVSRSTVDRRLAELTDEGYVEPVDSSYRLTEIGHLVLQERRAYRSHMETLEAAAPVLEPVEPGSVDVAFLRGATVETPTPCAPWKVFEASRGILNAADSLIGTGPTVVPTILDDLGNAVEHGGLTCEFVLDEELYESFDDRERELVREIVEAGDGRLLLTSLSDSYAIWIAEGDEEIHAGLTVYDSSGPCGVIFNDDPDAVAWAREQYHERRASADVVLECR</sequence>
<feature type="region of interest" description="Disordered" evidence="1">
    <location>
        <begin position="1"/>
        <end position="30"/>
    </location>
</feature>
<evidence type="ECO:0000313" key="4">
    <source>
        <dbReference type="EMBL" id="TYL39087.1"/>
    </source>
</evidence>
<dbReference type="SUPFAM" id="SSF46785">
    <property type="entry name" value="Winged helix' DNA-binding domain"/>
    <property type="match status" value="1"/>
</dbReference>
<feature type="compositionally biased region" description="Basic and acidic residues" evidence="1">
    <location>
        <begin position="1"/>
        <end position="12"/>
    </location>
</feature>
<evidence type="ECO:0000259" key="2">
    <source>
        <dbReference type="Pfam" id="PF08350"/>
    </source>
</evidence>
<dbReference type="EMBL" id="PHNJ01000003">
    <property type="protein sequence ID" value="TYL39087.1"/>
    <property type="molecule type" value="Genomic_DNA"/>
</dbReference>
<evidence type="ECO:0000313" key="5">
    <source>
        <dbReference type="Proteomes" id="UP000766904"/>
    </source>
</evidence>
<dbReference type="Pfam" id="PF25213">
    <property type="entry name" value="HVO_A0261_N"/>
    <property type="match status" value="1"/>
</dbReference>
<dbReference type="OrthoDB" id="11410at2157"/>
<dbReference type="CDD" id="cd00090">
    <property type="entry name" value="HTH_ARSR"/>
    <property type="match status" value="1"/>
</dbReference>
<dbReference type="Proteomes" id="UP000766904">
    <property type="component" value="Unassembled WGS sequence"/>
</dbReference>
<organism evidence="4 5">
    <name type="scientific">Natronococcus pandeyae</name>
    <dbReference type="NCBI Taxonomy" id="2055836"/>
    <lineage>
        <taxon>Archaea</taxon>
        <taxon>Methanobacteriati</taxon>
        <taxon>Methanobacteriota</taxon>
        <taxon>Stenosarchaea group</taxon>
        <taxon>Halobacteria</taxon>
        <taxon>Halobacteriales</taxon>
        <taxon>Natrialbaceae</taxon>
        <taxon>Natronococcus</taxon>
    </lineage>
</organism>
<evidence type="ECO:0000256" key="1">
    <source>
        <dbReference type="SAM" id="MobiDB-lite"/>
    </source>
</evidence>
<protein>
    <recommendedName>
        <fullName evidence="6">Transcriptional regulator</fullName>
    </recommendedName>
</protein>
<dbReference type="InterPro" id="IPR011991">
    <property type="entry name" value="ArsR-like_HTH"/>
</dbReference>
<gene>
    <name evidence="4" type="ORF">CV102_07270</name>
</gene>
<dbReference type="InterPro" id="IPR036390">
    <property type="entry name" value="WH_DNA-bd_sf"/>
</dbReference>
<proteinExistence type="predicted"/>
<comment type="caution">
    <text evidence="4">The sequence shown here is derived from an EMBL/GenBank/DDBJ whole genome shotgun (WGS) entry which is preliminary data.</text>
</comment>
<reference evidence="4" key="1">
    <citation type="submission" date="2017-11" db="EMBL/GenBank/DDBJ databases">
        <authorList>
            <person name="Kajale S.C."/>
            <person name="Sharma A."/>
        </authorList>
    </citation>
    <scope>NUCLEOTIDE SEQUENCE</scope>
    <source>
        <strain evidence="4">LS1_42</strain>
    </source>
</reference>
<feature type="domain" description="HVO-A0261-like N-terminal" evidence="3">
    <location>
        <begin position="6"/>
        <end position="79"/>
    </location>
</feature>
<evidence type="ECO:0008006" key="6">
    <source>
        <dbReference type="Google" id="ProtNLM"/>
    </source>
</evidence>
<evidence type="ECO:0000259" key="3">
    <source>
        <dbReference type="Pfam" id="PF25213"/>
    </source>
</evidence>
<dbReference type="AlphaFoldDB" id="A0A8J8Q5C6"/>
<dbReference type="InterPro" id="IPR013561">
    <property type="entry name" value="FilR1_middle_dom"/>
</dbReference>
<keyword evidence="5" id="KW-1185">Reference proteome</keyword>
<dbReference type="Pfam" id="PF08350">
    <property type="entry name" value="FilR1_middle"/>
    <property type="match status" value="1"/>
</dbReference>
<name>A0A8J8Q5C6_9EURY</name>
<dbReference type="RefSeq" id="WP_148857225.1">
    <property type="nucleotide sequence ID" value="NZ_PHNJ01000003.1"/>
</dbReference>
<dbReference type="InterPro" id="IPR036388">
    <property type="entry name" value="WH-like_DNA-bd_sf"/>
</dbReference>